<proteinExistence type="predicted"/>
<gene>
    <name evidence="3" type="ORF">HTAM1171_LOCUS2455</name>
</gene>
<dbReference type="AlphaFoldDB" id="A0A7S2MCS3"/>
<evidence type="ECO:0008006" key="4">
    <source>
        <dbReference type="Google" id="ProtNLM"/>
    </source>
</evidence>
<keyword evidence="2" id="KW-0812">Transmembrane</keyword>
<accession>A0A7S2MCS3</accession>
<feature type="region of interest" description="Disordered" evidence="1">
    <location>
        <begin position="1"/>
        <end position="23"/>
    </location>
</feature>
<evidence type="ECO:0000256" key="1">
    <source>
        <dbReference type="SAM" id="MobiDB-lite"/>
    </source>
</evidence>
<keyword evidence="2" id="KW-0472">Membrane</keyword>
<keyword evidence="2" id="KW-1133">Transmembrane helix</keyword>
<organism evidence="3">
    <name type="scientific">Helicotheca tamesis</name>
    <dbReference type="NCBI Taxonomy" id="374047"/>
    <lineage>
        <taxon>Eukaryota</taxon>
        <taxon>Sar</taxon>
        <taxon>Stramenopiles</taxon>
        <taxon>Ochrophyta</taxon>
        <taxon>Bacillariophyta</taxon>
        <taxon>Mediophyceae</taxon>
        <taxon>Lithodesmiophycidae</taxon>
        <taxon>Lithodesmiales</taxon>
        <taxon>Lithodesmiaceae</taxon>
        <taxon>Helicotheca</taxon>
    </lineage>
</organism>
<protein>
    <recommendedName>
        <fullName evidence="4">Endonuclease/exonuclease/phosphatase domain-containing protein</fullName>
    </recommendedName>
</protein>
<feature type="transmembrane region" description="Helical" evidence="2">
    <location>
        <begin position="46"/>
        <end position="64"/>
    </location>
</feature>
<evidence type="ECO:0000313" key="3">
    <source>
        <dbReference type="EMBL" id="CAD9475895.1"/>
    </source>
</evidence>
<dbReference type="EMBL" id="HBGV01004024">
    <property type="protein sequence ID" value="CAD9475895.1"/>
    <property type="molecule type" value="Transcribed_RNA"/>
</dbReference>
<dbReference type="InterPro" id="IPR036691">
    <property type="entry name" value="Endo/exonu/phosph_ase_sf"/>
</dbReference>
<dbReference type="Gene3D" id="3.60.10.10">
    <property type="entry name" value="Endonuclease/exonuclease/phosphatase"/>
    <property type="match status" value="1"/>
</dbReference>
<sequence length="587" mass="66637">MVDPDYTAVSRQDPDSGDFPSSFVRENKDGKASALFPRSYVMRRRLSFAAVLGLFIAAATFATLELGRRRGHLMGSQEQAGSERSLAIATWNMAAINNNPFEYWITYDEDPRYEELMVAVEKFLEEPGDRDLSVEEVFGQKRFKKLKEKMEKVGWADVTDYWDSELKDRKIVSEFLKDPLLGSKRLVSMPDRVTNTINVVDSDIPACRPTVINMYSKDLSDLDKWFERWMNFMFKDTLKIPISETETQKSIPYEMLQPISKAKYPDITEDEEVRSLPLQTLCGAIFDCILVHMMNTLEDPSVWQGLKKTMVENLNKQKIPHTVEILQRSYQSSDIIALQEVSSSFVLTAQQHFENHFHVVPPNEIDATRDQNSILLLSKARFPDGPTSEITQLVHESFPPDVKVPVATGDILCITATDFYGDNYVIASFHGDTNGLATIPVVNAILQTMSSKPDLADHKLIFGLDANTYEHGEAGKKQDVLEFADYYVTQGLTSCWGDKPNPRNYTTFNARTYLQPQLNKACKSTEKREKGDVNPKDFILFAKDQFDVLQTLKDNTGEKSYIEDMAFPTLNFPSDHGILSTVLEPKN</sequence>
<reference evidence="3" key="1">
    <citation type="submission" date="2021-01" db="EMBL/GenBank/DDBJ databases">
        <authorList>
            <person name="Corre E."/>
            <person name="Pelletier E."/>
            <person name="Niang G."/>
            <person name="Scheremetjew M."/>
            <person name="Finn R."/>
            <person name="Kale V."/>
            <person name="Holt S."/>
            <person name="Cochrane G."/>
            <person name="Meng A."/>
            <person name="Brown T."/>
            <person name="Cohen L."/>
        </authorList>
    </citation>
    <scope>NUCLEOTIDE SEQUENCE</scope>
    <source>
        <strain evidence="3">CCMP826</strain>
    </source>
</reference>
<name>A0A7S2MCS3_9STRA</name>
<dbReference type="SUPFAM" id="SSF56219">
    <property type="entry name" value="DNase I-like"/>
    <property type="match status" value="1"/>
</dbReference>
<evidence type="ECO:0000256" key="2">
    <source>
        <dbReference type="SAM" id="Phobius"/>
    </source>
</evidence>